<protein>
    <recommendedName>
        <fullName evidence="4">DUF2550 family protein</fullName>
    </recommendedName>
</protein>
<name>A0ABV9XRI9_9ACTN</name>
<feature type="region of interest" description="Disordered" evidence="1">
    <location>
        <begin position="55"/>
        <end position="80"/>
    </location>
</feature>
<organism evidence="2 3">
    <name type="scientific">Streptomyces coeruleoprunus</name>
    <dbReference type="NCBI Taxonomy" id="285563"/>
    <lineage>
        <taxon>Bacteria</taxon>
        <taxon>Bacillati</taxon>
        <taxon>Actinomycetota</taxon>
        <taxon>Actinomycetes</taxon>
        <taxon>Kitasatosporales</taxon>
        <taxon>Streptomycetaceae</taxon>
        <taxon>Streptomyces</taxon>
    </lineage>
</organism>
<evidence type="ECO:0000313" key="2">
    <source>
        <dbReference type="EMBL" id="MFC5027093.1"/>
    </source>
</evidence>
<evidence type="ECO:0000256" key="1">
    <source>
        <dbReference type="SAM" id="MobiDB-lite"/>
    </source>
</evidence>
<keyword evidence="3" id="KW-1185">Reference proteome</keyword>
<gene>
    <name evidence="2" type="ORF">ACFPM3_33650</name>
</gene>
<dbReference type="EMBL" id="JBHSJD010000027">
    <property type="protein sequence ID" value="MFC5027093.1"/>
    <property type="molecule type" value="Genomic_DNA"/>
</dbReference>
<dbReference type="Proteomes" id="UP001595829">
    <property type="component" value="Unassembled WGS sequence"/>
</dbReference>
<sequence length="125" mass="13089">MSLVLVAALIGLAFRAAGRQRAARVAAGGPAGFPCMLRGPGGRWKPGRLRTGPGPLVWKPSLGGRPVDFPEGLRHTGTRRPTVKESVVLNPRARILECTSPAGPVQLAVMPEELDAVLAQLGDPV</sequence>
<comment type="caution">
    <text evidence="2">The sequence shown here is derived from an EMBL/GenBank/DDBJ whole genome shotgun (WGS) entry which is preliminary data.</text>
</comment>
<dbReference type="RefSeq" id="WP_345691563.1">
    <property type="nucleotide sequence ID" value="NZ_BAABIT010000001.1"/>
</dbReference>
<evidence type="ECO:0008006" key="4">
    <source>
        <dbReference type="Google" id="ProtNLM"/>
    </source>
</evidence>
<proteinExistence type="predicted"/>
<accession>A0ABV9XRI9</accession>
<reference evidence="3" key="1">
    <citation type="journal article" date="2019" name="Int. J. Syst. Evol. Microbiol.">
        <title>The Global Catalogue of Microorganisms (GCM) 10K type strain sequencing project: providing services to taxonomists for standard genome sequencing and annotation.</title>
        <authorList>
            <consortium name="The Broad Institute Genomics Platform"/>
            <consortium name="The Broad Institute Genome Sequencing Center for Infectious Disease"/>
            <person name="Wu L."/>
            <person name="Ma J."/>
        </authorList>
    </citation>
    <scope>NUCLEOTIDE SEQUENCE [LARGE SCALE GENOMIC DNA]</scope>
    <source>
        <strain evidence="3">CGMCC 4.1648</strain>
    </source>
</reference>
<evidence type="ECO:0000313" key="3">
    <source>
        <dbReference type="Proteomes" id="UP001595829"/>
    </source>
</evidence>